<dbReference type="InterPro" id="IPR017938">
    <property type="entry name" value="Riboflavin_synthase-like_b-brl"/>
</dbReference>
<comment type="similarity">
    <text evidence="5">Belongs to the Fre/LuxG FAD/NAD(P) flavoprotein oxidoreductase family.</text>
</comment>
<keyword evidence="2" id="KW-0274">FAD</keyword>
<dbReference type="Pfam" id="PF00175">
    <property type="entry name" value="NAD_binding_1"/>
    <property type="match status" value="1"/>
</dbReference>
<dbReference type="Proteomes" id="UP000000249">
    <property type="component" value="Chromosome 1"/>
</dbReference>
<dbReference type="CDD" id="cd06189">
    <property type="entry name" value="flavin_oxioreductase"/>
    <property type="match status" value="1"/>
</dbReference>
<keyword evidence="4" id="KW-0455">Luminescence</keyword>
<dbReference type="InterPro" id="IPR039261">
    <property type="entry name" value="FNR_nucleotide-bd"/>
</dbReference>
<dbReference type="KEGG" id="vco:VC0395_A2704"/>
<sequence>MIIQCQVKSVQPLATHTYQILLQPEHAVAYQAGQYLMVVMGEKDKRPFSLASSPCRSNGELELHIGAADHSAFAHQVVEKFQQAHLNQTWVEVDVPHGNAALQESERPLLLIAGGTGFSYVRSILDHCLSQGKTQPIYLYWGARDAAQLYALNELQELAKQHAHLQVVPVVEQAQDDWAGKVGNVLQAINNDFASLEAFDIYIAGRFEMAGAAREQFTQNKQARRDRMFADAYAFI</sequence>
<dbReference type="NCBIfam" id="NF005963">
    <property type="entry name" value="PRK08051.1"/>
    <property type="match status" value="1"/>
</dbReference>
<dbReference type="PANTHER" id="PTHR47354">
    <property type="entry name" value="NADH OXIDOREDUCTASE HCR"/>
    <property type="match status" value="1"/>
</dbReference>
<dbReference type="InterPro" id="IPR017927">
    <property type="entry name" value="FAD-bd_FR_type"/>
</dbReference>
<dbReference type="PATRIC" id="fig|345073.21.peg.343"/>
<dbReference type="KEGG" id="vcr:VC395_0355"/>
<dbReference type="SUPFAM" id="SSF63380">
    <property type="entry name" value="Riboflavin synthase domain-like"/>
    <property type="match status" value="1"/>
</dbReference>
<dbReference type="PROSITE" id="PS51384">
    <property type="entry name" value="FAD_FR"/>
    <property type="match status" value="1"/>
</dbReference>
<organism evidence="7 8">
    <name type="scientific">Vibrio cholerae serotype O1 (strain ATCC 39541 / Classical Ogawa 395 / O395)</name>
    <dbReference type="NCBI Taxonomy" id="345073"/>
    <lineage>
        <taxon>Bacteria</taxon>
        <taxon>Pseudomonadati</taxon>
        <taxon>Pseudomonadota</taxon>
        <taxon>Gammaproteobacteria</taxon>
        <taxon>Vibrionales</taxon>
        <taxon>Vibrionaceae</taxon>
        <taxon>Vibrio</taxon>
    </lineage>
</organism>
<evidence type="ECO:0000256" key="5">
    <source>
        <dbReference type="ARBA" id="ARBA00038177"/>
    </source>
</evidence>
<name>A0A0H3AHE8_VIBC3</name>
<gene>
    <name evidence="7" type="ordered locus">VC0395_A2704</name>
</gene>
<proteinExistence type="inferred from homology"/>
<dbReference type="Gene3D" id="3.40.50.80">
    <property type="entry name" value="Nucleotide-binding domain of ferredoxin-NADP reductase (FNR) module"/>
    <property type="match status" value="1"/>
</dbReference>
<evidence type="ECO:0000313" key="8">
    <source>
        <dbReference type="Proteomes" id="UP000000249"/>
    </source>
</evidence>
<evidence type="ECO:0000256" key="3">
    <source>
        <dbReference type="ARBA" id="ARBA00023002"/>
    </source>
</evidence>
<dbReference type="OrthoDB" id="9806195at2"/>
<dbReference type="AlphaFoldDB" id="A0A0H3AHE8"/>
<evidence type="ECO:0000256" key="2">
    <source>
        <dbReference type="ARBA" id="ARBA00022827"/>
    </source>
</evidence>
<dbReference type="eggNOG" id="COG0543">
    <property type="taxonomic scope" value="Bacteria"/>
</dbReference>
<protein>
    <submittedName>
        <fullName evidence="7">NAD(P)H-flavin reductase</fullName>
    </submittedName>
</protein>
<evidence type="ECO:0000259" key="6">
    <source>
        <dbReference type="PROSITE" id="PS51384"/>
    </source>
</evidence>
<dbReference type="PANTHER" id="PTHR47354:SF7">
    <property type="entry name" value="NAD(P)H-FLAVIN REDUCTASE"/>
    <property type="match status" value="1"/>
</dbReference>
<evidence type="ECO:0000256" key="1">
    <source>
        <dbReference type="ARBA" id="ARBA00022630"/>
    </source>
</evidence>
<reference evidence="7 8" key="1">
    <citation type="submission" date="2007-03" db="EMBL/GenBank/DDBJ databases">
        <authorList>
            <person name="Heidelberg J."/>
        </authorList>
    </citation>
    <scope>NUCLEOTIDE SEQUENCE [LARGE SCALE GENOMIC DNA]</scope>
    <source>
        <strain evidence="8">ATCC 39541 / Classical Ogawa 395 / O395</strain>
    </source>
</reference>
<keyword evidence="1" id="KW-0285">Flavoprotein</keyword>
<dbReference type="GO" id="GO:0008218">
    <property type="term" value="P:bioluminescence"/>
    <property type="evidence" value="ECO:0007669"/>
    <property type="project" value="UniProtKB-KW"/>
</dbReference>
<evidence type="ECO:0000313" key="7">
    <source>
        <dbReference type="EMBL" id="ABQ19850.1"/>
    </source>
</evidence>
<dbReference type="GO" id="GO:0016491">
    <property type="term" value="F:oxidoreductase activity"/>
    <property type="evidence" value="ECO:0007669"/>
    <property type="project" value="UniProtKB-KW"/>
</dbReference>
<dbReference type="EMBL" id="CP000627">
    <property type="protein sequence ID" value="ABQ19850.1"/>
    <property type="molecule type" value="Genomic_DNA"/>
</dbReference>
<dbReference type="SUPFAM" id="SSF52343">
    <property type="entry name" value="Ferredoxin reductase-like, C-terminal NADP-linked domain"/>
    <property type="match status" value="1"/>
</dbReference>
<evidence type="ECO:0000256" key="4">
    <source>
        <dbReference type="ARBA" id="ARBA00023223"/>
    </source>
</evidence>
<feature type="domain" description="FAD-binding FR-type" evidence="6">
    <location>
        <begin position="1"/>
        <end position="103"/>
    </location>
</feature>
<dbReference type="Gene3D" id="2.40.30.10">
    <property type="entry name" value="Translation factors"/>
    <property type="match status" value="1"/>
</dbReference>
<dbReference type="InterPro" id="IPR001433">
    <property type="entry name" value="OxRdtase_FAD/NAD-bd"/>
</dbReference>
<keyword evidence="3" id="KW-0560">Oxidoreductase</keyword>
<dbReference type="RefSeq" id="WP_000586597.1">
    <property type="nucleotide sequence ID" value="NC_009457.1"/>
</dbReference>
<dbReference type="PRINTS" id="PR00410">
    <property type="entry name" value="PHEHYDRXLASE"/>
</dbReference>
<dbReference type="InterPro" id="IPR050415">
    <property type="entry name" value="MRET"/>
</dbReference>
<accession>A0A0H3AHE8</accession>